<dbReference type="GO" id="GO:0020037">
    <property type="term" value="F:heme binding"/>
    <property type="evidence" value="ECO:0007669"/>
    <property type="project" value="InterPro"/>
</dbReference>
<dbReference type="Pfam" id="PF00042">
    <property type="entry name" value="Globin"/>
    <property type="match status" value="1"/>
</dbReference>
<name>A0A1E4U252_PACTA</name>
<dbReference type="InterPro" id="IPR017938">
    <property type="entry name" value="Riboflavin_synthase-like_b-brl"/>
</dbReference>
<dbReference type="SUPFAM" id="SSF63380">
    <property type="entry name" value="Riboflavin synthase domain-like"/>
    <property type="match status" value="1"/>
</dbReference>
<gene>
    <name evidence="12" type="ORF">PACTADRAFT_31474</name>
</gene>
<evidence type="ECO:0000256" key="4">
    <source>
        <dbReference type="ARBA" id="ARBA00022617"/>
    </source>
</evidence>
<accession>A0A1E4U252</accession>
<dbReference type="SUPFAM" id="SSF46458">
    <property type="entry name" value="Globin-like"/>
    <property type="match status" value="1"/>
</dbReference>
<dbReference type="InterPro" id="IPR017927">
    <property type="entry name" value="FAD-bd_FR_type"/>
</dbReference>
<feature type="domain" description="FAD-binding FR-type" evidence="11">
    <location>
        <begin position="154"/>
        <end position="261"/>
    </location>
</feature>
<evidence type="ECO:0000256" key="5">
    <source>
        <dbReference type="ARBA" id="ARBA00022723"/>
    </source>
</evidence>
<dbReference type="GO" id="GO:0071500">
    <property type="term" value="P:cellular response to nitrosative stress"/>
    <property type="evidence" value="ECO:0007669"/>
    <property type="project" value="EnsemblFungi"/>
</dbReference>
<dbReference type="PROSITE" id="PS51384">
    <property type="entry name" value="FAD_FR"/>
    <property type="match status" value="1"/>
</dbReference>
<dbReference type="PANTHER" id="PTHR43396:SF3">
    <property type="entry name" value="FLAVOHEMOPROTEIN"/>
    <property type="match status" value="1"/>
</dbReference>
<comment type="catalytic activity">
    <reaction evidence="8">
        <text>2 nitric oxide + NADH + 2 O2 = 2 nitrate + NAD(+) + H(+)</text>
        <dbReference type="Rhea" id="RHEA:19469"/>
        <dbReference type="ChEBI" id="CHEBI:15378"/>
        <dbReference type="ChEBI" id="CHEBI:15379"/>
        <dbReference type="ChEBI" id="CHEBI:16480"/>
        <dbReference type="ChEBI" id="CHEBI:17632"/>
        <dbReference type="ChEBI" id="CHEBI:57540"/>
        <dbReference type="ChEBI" id="CHEBI:57945"/>
        <dbReference type="EC" id="1.14.12.17"/>
    </reaction>
</comment>
<evidence type="ECO:0000256" key="2">
    <source>
        <dbReference type="ARBA" id="ARBA00012229"/>
    </source>
</evidence>
<dbReference type="EMBL" id="KV454011">
    <property type="protein sequence ID" value="ODV98062.1"/>
    <property type="molecule type" value="Genomic_DNA"/>
</dbReference>
<evidence type="ECO:0000256" key="1">
    <source>
        <dbReference type="ARBA" id="ARBA00006401"/>
    </source>
</evidence>
<evidence type="ECO:0000313" key="12">
    <source>
        <dbReference type="EMBL" id="ODV98062.1"/>
    </source>
</evidence>
<dbReference type="Proteomes" id="UP000094236">
    <property type="component" value="Unassembled WGS sequence"/>
</dbReference>
<dbReference type="InterPro" id="IPR000971">
    <property type="entry name" value="Globin"/>
</dbReference>
<keyword evidence="7" id="KW-0520">NAD</keyword>
<evidence type="ECO:0000256" key="3">
    <source>
        <dbReference type="ARBA" id="ARBA00022575"/>
    </source>
</evidence>
<feature type="domain" description="Globin" evidence="10">
    <location>
        <begin position="2"/>
        <end position="140"/>
    </location>
</feature>
<dbReference type="PROSITE" id="PS01033">
    <property type="entry name" value="GLOBIN"/>
    <property type="match status" value="1"/>
</dbReference>
<keyword evidence="5" id="KW-0479">Metal-binding</keyword>
<dbReference type="InterPro" id="IPR039261">
    <property type="entry name" value="FNR_nucleotide-bd"/>
</dbReference>
<dbReference type="Gene3D" id="1.10.490.10">
    <property type="entry name" value="Globins"/>
    <property type="match status" value="1"/>
</dbReference>
<comment type="similarity">
    <text evidence="1">In the C-terminal section; belongs to the flavoprotein pyridine nucleotide cytochrome reductase family.</text>
</comment>
<evidence type="ECO:0000256" key="8">
    <source>
        <dbReference type="ARBA" id="ARBA00048649"/>
    </source>
</evidence>
<dbReference type="FunFam" id="1.10.490.10:FF:000003">
    <property type="entry name" value="Flavohemoprotein"/>
    <property type="match status" value="1"/>
</dbReference>
<proteinExistence type="inferred from homology"/>
<evidence type="ECO:0000256" key="7">
    <source>
        <dbReference type="ARBA" id="ARBA00023027"/>
    </source>
</evidence>
<reference evidence="13" key="1">
    <citation type="submission" date="2016-05" db="EMBL/GenBank/DDBJ databases">
        <title>Comparative genomics of biotechnologically important yeasts.</title>
        <authorList>
            <consortium name="DOE Joint Genome Institute"/>
            <person name="Riley R."/>
            <person name="Haridas S."/>
            <person name="Wolfe K.H."/>
            <person name="Lopes M.R."/>
            <person name="Hittinger C.T."/>
            <person name="Goker M."/>
            <person name="Salamov A."/>
            <person name="Wisecaver J."/>
            <person name="Long T.M."/>
            <person name="Aerts A.L."/>
            <person name="Barry K."/>
            <person name="Choi C."/>
            <person name="Clum A."/>
            <person name="Coughlan A.Y."/>
            <person name="Deshpande S."/>
            <person name="Douglass A.P."/>
            <person name="Hanson S.J."/>
            <person name="Klenk H.-P."/>
            <person name="Labutti K."/>
            <person name="Lapidus A."/>
            <person name="Lindquist E."/>
            <person name="Lipzen A."/>
            <person name="Meier-Kolthoff J.P."/>
            <person name="Ohm R.A."/>
            <person name="Otillar R.P."/>
            <person name="Pangilinan J."/>
            <person name="Peng Y."/>
            <person name="Rokas A."/>
            <person name="Rosa C.A."/>
            <person name="Scheuner C."/>
            <person name="Sibirny A.A."/>
            <person name="Slot J.C."/>
            <person name="Stielow J.B."/>
            <person name="Sun H."/>
            <person name="Kurtzman C.P."/>
            <person name="Blackwell M."/>
            <person name="Grigoriev I.V."/>
            <person name="Jeffries T.W."/>
        </authorList>
    </citation>
    <scope>NUCLEOTIDE SEQUENCE [LARGE SCALE GENOMIC DNA]</scope>
    <source>
        <strain evidence="13">NRRL Y-2460</strain>
    </source>
</reference>
<dbReference type="Gene3D" id="3.40.50.80">
    <property type="entry name" value="Nucleotide-binding domain of ferredoxin-NADP reductase (FNR) module"/>
    <property type="match status" value="1"/>
</dbReference>
<keyword evidence="6" id="KW-0408">Iron</keyword>
<sequence>MSLTEDQKTIIKNSIPVLESSGVDLTYGFYSHMFNTHPEVLPYFNQAHHESLRQPKILAHALLQYAKNIDDLTPLTSFVHHVVVKHVGLQIKAEHYQVVGECLLYQLHKMLGDEVATAEFMKAWELAYFQLANILINAEAAKYDEQASSPNSWRDFKDFKILDIVDESDNVKSIYFAPLDGSKPATPKPGQYICIRFPPNKISKISTQREFTLSEFFDENKYRISVRKDPNGVISSFIHDGGLNIGDIIGCSPPNGELLYEEGPADSEMVLIAGGIGITPMVSITEYALSQNRKVKLLFSNKTINSMPFKNWLNSLQLQYGKNFQIIKFITEEDGNDTEFIYRRMNKTDFEFLKGDESIYLVGPFRFMNEINEILKEKNIKNIYSEEFGPITV</sequence>
<dbReference type="GO" id="GO:0046210">
    <property type="term" value="P:nitric oxide catabolic process"/>
    <property type="evidence" value="ECO:0007669"/>
    <property type="project" value="TreeGrafter"/>
</dbReference>
<dbReference type="InterPro" id="IPR001433">
    <property type="entry name" value="OxRdtase_FAD/NAD-bd"/>
</dbReference>
<dbReference type="EC" id="1.14.12.17" evidence="2"/>
<dbReference type="InterPro" id="IPR012292">
    <property type="entry name" value="Globin/Proto"/>
</dbReference>
<dbReference type="InterPro" id="IPR009050">
    <property type="entry name" value="Globin-like_sf"/>
</dbReference>
<keyword evidence="13" id="KW-1185">Reference proteome</keyword>
<evidence type="ECO:0000256" key="9">
    <source>
        <dbReference type="ARBA" id="ARBA00049433"/>
    </source>
</evidence>
<dbReference type="SUPFAM" id="SSF52343">
    <property type="entry name" value="Ferredoxin reductase-like, C-terminal NADP-linked domain"/>
    <property type="match status" value="1"/>
</dbReference>
<protein>
    <recommendedName>
        <fullName evidence="2">nitric oxide dioxygenase</fullName>
        <ecNumber evidence="2">1.14.12.17</ecNumber>
    </recommendedName>
</protein>
<organism evidence="12 13">
    <name type="scientific">Pachysolen tannophilus NRRL Y-2460</name>
    <dbReference type="NCBI Taxonomy" id="669874"/>
    <lineage>
        <taxon>Eukaryota</taxon>
        <taxon>Fungi</taxon>
        <taxon>Dikarya</taxon>
        <taxon>Ascomycota</taxon>
        <taxon>Saccharomycotina</taxon>
        <taxon>Pichiomycetes</taxon>
        <taxon>Pachysolenaceae</taxon>
        <taxon>Pachysolen</taxon>
    </lineage>
</organism>
<dbReference type="PANTHER" id="PTHR43396">
    <property type="entry name" value="FLAVOHEMOPROTEIN"/>
    <property type="match status" value="1"/>
</dbReference>
<keyword evidence="4" id="KW-0349">Heme</keyword>
<dbReference type="Pfam" id="PF00175">
    <property type="entry name" value="NAD_binding_1"/>
    <property type="match status" value="1"/>
</dbReference>
<dbReference type="AlphaFoldDB" id="A0A1E4U252"/>
<dbReference type="GO" id="GO:0008941">
    <property type="term" value="F:nitric oxide dioxygenase NAD(P)H activity"/>
    <property type="evidence" value="ECO:0007669"/>
    <property type="project" value="UniProtKB-EC"/>
</dbReference>
<evidence type="ECO:0000256" key="6">
    <source>
        <dbReference type="ARBA" id="ARBA00023004"/>
    </source>
</evidence>
<evidence type="ECO:0000259" key="11">
    <source>
        <dbReference type="PROSITE" id="PS51384"/>
    </source>
</evidence>
<evidence type="ECO:0000259" key="10">
    <source>
        <dbReference type="PROSITE" id="PS01033"/>
    </source>
</evidence>
<dbReference type="GO" id="GO:0070458">
    <property type="term" value="P:cellular detoxification of nitrogen compound"/>
    <property type="evidence" value="ECO:0007669"/>
    <property type="project" value="EnsemblFungi"/>
</dbReference>
<comment type="catalytic activity">
    <reaction evidence="9">
        <text>2 nitric oxide + NADPH + 2 O2 = 2 nitrate + NADP(+) + H(+)</text>
        <dbReference type="Rhea" id="RHEA:19465"/>
        <dbReference type="ChEBI" id="CHEBI:15378"/>
        <dbReference type="ChEBI" id="CHEBI:15379"/>
        <dbReference type="ChEBI" id="CHEBI:16480"/>
        <dbReference type="ChEBI" id="CHEBI:17632"/>
        <dbReference type="ChEBI" id="CHEBI:57783"/>
        <dbReference type="ChEBI" id="CHEBI:58349"/>
        <dbReference type="EC" id="1.14.12.17"/>
    </reaction>
</comment>
<dbReference type="GO" id="GO:0019825">
    <property type="term" value="F:oxygen binding"/>
    <property type="evidence" value="ECO:0007669"/>
    <property type="project" value="InterPro"/>
</dbReference>
<dbReference type="GO" id="GO:0071949">
    <property type="term" value="F:FAD binding"/>
    <property type="evidence" value="ECO:0007669"/>
    <property type="project" value="TreeGrafter"/>
</dbReference>
<dbReference type="OrthoDB" id="436496at2759"/>
<dbReference type="Gene3D" id="2.40.30.10">
    <property type="entry name" value="Translation factors"/>
    <property type="match status" value="1"/>
</dbReference>
<dbReference type="GO" id="GO:0046872">
    <property type="term" value="F:metal ion binding"/>
    <property type="evidence" value="ECO:0007669"/>
    <property type="project" value="UniProtKB-KW"/>
</dbReference>
<dbReference type="STRING" id="669874.A0A1E4U252"/>
<evidence type="ECO:0000313" key="13">
    <source>
        <dbReference type="Proteomes" id="UP000094236"/>
    </source>
</evidence>
<keyword evidence="3" id="KW-0216">Detoxification</keyword>